<dbReference type="Gene3D" id="3.40.800.20">
    <property type="entry name" value="Histone deacetylase domain"/>
    <property type="match status" value="1"/>
</dbReference>
<proteinExistence type="predicted"/>
<dbReference type="AlphaFoldDB" id="A0A813ILC6"/>
<dbReference type="Pfam" id="PF00850">
    <property type="entry name" value="Hist_deacetyl"/>
    <property type="match status" value="1"/>
</dbReference>
<accession>A0A813ILC6</accession>
<evidence type="ECO:0000313" key="2">
    <source>
        <dbReference type="EMBL" id="CAE8651105.1"/>
    </source>
</evidence>
<dbReference type="InterPro" id="IPR023801">
    <property type="entry name" value="His_deacetylse_dom"/>
</dbReference>
<feature type="non-terminal residue" evidence="2">
    <location>
        <position position="1"/>
    </location>
</feature>
<dbReference type="InterPro" id="IPR023696">
    <property type="entry name" value="Ureohydrolase_dom_sf"/>
</dbReference>
<comment type="caution">
    <text evidence="2">The sequence shown here is derived from an EMBL/GenBank/DDBJ whole genome shotgun (WGS) entry which is preliminary data.</text>
</comment>
<dbReference type="InterPro" id="IPR037138">
    <property type="entry name" value="His_deacetylse_dom_sf"/>
</dbReference>
<evidence type="ECO:0000259" key="1">
    <source>
        <dbReference type="Pfam" id="PF00850"/>
    </source>
</evidence>
<evidence type="ECO:0000313" key="3">
    <source>
        <dbReference type="Proteomes" id="UP000626109"/>
    </source>
</evidence>
<protein>
    <recommendedName>
        <fullName evidence="1">Histone deacetylase domain-containing protein</fullName>
    </recommendedName>
</protein>
<dbReference type="Proteomes" id="UP000626109">
    <property type="component" value="Unassembled WGS sequence"/>
</dbReference>
<sequence length="136" mass="15227">VFSPVSTAVVTHPVCLLHGAIPGDIDDPSLRQQLIRTTPDNPHRLEVLCGEKGVLRSELFRELSWFTEPKPAPLVDVLRVHEFWYIHKLMERVRQASLSDDPYRKVSLDGGDTKVTTESWNAALRAAGCVLEAVDQ</sequence>
<name>A0A813ILC6_POLGL</name>
<gene>
    <name evidence="2" type="ORF">PGLA2088_LOCUS8844</name>
</gene>
<dbReference type="EMBL" id="CAJNNW010009605">
    <property type="protein sequence ID" value="CAE8651105.1"/>
    <property type="molecule type" value="Genomic_DNA"/>
</dbReference>
<feature type="non-terminal residue" evidence="2">
    <location>
        <position position="136"/>
    </location>
</feature>
<dbReference type="SUPFAM" id="SSF52768">
    <property type="entry name" value="Arginase/deacetylase"/>
    <property type="match status" value="1"/>
</dbReference>
<feature type="domain" description="Histone deacetylase" evidence="1">
    <location>
        <begin position="39"/>
        <end position="136"/>
    </location>
</feature>
<organism evidence="2 3">
    <name type="scientific">Polarella glacialis</name>
    <name type="common">Dinoflagellate</name>
    <dbReference type="NCBI Taxonomy" id="89957"/>
    <lineage>
        <taxon>Eukaryota</taxon>
        <taxon>Sar</taxon>
        <taxon>Alveolata</taxon>
        <taxon>Dinophyceae</taxon>
        <taxon>Suessiales</taxon>
        <taxon>Suessiaceae</taxon>
        <taxon>Polarella</taxon>
    </lineage>
</organism>
<reference evidence="2" key="1">
    <citation type="submission" date="2021-02" db="EMBL/GenBank/DDBJ databases">
        <authorList>
            <person name="Dougan E. K."/>
            <person name="Rhodes N."/>
            <person name="Thang M."/>
            <person name="Chan C."/>
        </authorList>
    </citation>
    <scope>NUCLEOTIDE SEQUENCE</scope>
</reference>